<dbReference type="VEuPathDB" id="FungiDB:MYCFIDRAFT_169857"/>
<evidence type="ECO:0000313" key="3">
    <source>
        <dbReference type="Proteomes" id="UP000016932"/>
    </source>
</evidence>
<feature type="region of interest" description="Disordered" evidence="1">
    <location>
        <begin position="67"/>
        <end position="88"/>
    </location>
</feature>
<name>N1QAZ4_PSEFD</name>
<accession>N1QAZ4</accession>
<sequence>MSGRNRSCSSYGVSEEGEEGGVFIQWYAKYTTSSAANSPVICPLTTSRISWATEWQAPNFMNATKMRCEQTLPSPSPPHGPRLSHTSI</sequence>
<evidence type="ECO:0000256" key="1">
    <source>
        <dbReference type="SAM" id="MobiDB-lite"/>
    </source>
</evidence>
<dbReference type="KEGG" id="pfj:MYCFIDRAFT_169857"/>
<dbReference type="Proteomes" id="UP000016932">
    <property type="component" value="Unassembled WGS sequence"/>
</dbReference>
<dbReference type="RefSeq" id="XP_007921331.1">
    <property type="nucleotide sequence ID" value="XM_007923140.1"/>
</dbReference>
<gene>
    <name evidence="2" type="ORF">MYCFIDRAFT_169857</name>
</gene>
<evidence type="ECO:0000313" key="2">
    <source>
        <dbReference type="EMBL" id="EME88193.1"/>
    </source>
</evidence>
<protein>
    <submittedName>
        <fullName evidence="2">Uncharacterized protein</fullName>
    </submittedName>
</protein>
<dbReference type="HOGENOM" id="CLU_2470034_0_0_1"/>
<dbReference type="EMBL" id="KB446555">
    <property type="protein sequence ID" value="EME88193.1"/>
    <property type="molecule type" value="Genomic_DNA"/>
</dbReference>
<organism evidence="2 3">
    <name type="scientific">Pseudocercospora fijiensis (strain CIRAD86)</name>
    <name type="common">Black leaf streak disease fungus</name>
    <name type="synonym">Mycosphaerella fijiensis</name>
    <dbReference type="NCBI Taxonomy" id="383855"/>
    <lineage>
        <taxon>Eukaryota</taxon>
        <taxon>Fungi</taxon>
        <taxon>Dikarya</taxon>
        <taxon>Ascomycota</taxon>
        <taxon>Pezizomycotina</taxon>
        <taxon>Dothideomycetes</taxon>
        <taxon>Dothideomycetidae</taxon>
        <taxon>Mycosphaerellales</taxon>
        <taxon>Mycosphaerellaceae</taxon>
        <taxon>Pseudocercospora</taxon>
    </lineage>
</organism>
<keyword evidence="3" id="KW-1185">Reference proteome</keyword>
<reference evidence="2 3" key="1">
    <citation type="journal article" date="2012" name="PLoS Pathog.">
        <title>Diverse lifestyles and strategies of plant pathogenesis encoded in the genomes of eighteen Dothideomycetes fungi.</title>
        <authorList>
            <person name="Ohm R.A."/>
            <person name="Feau N."/>
            <person name="Henrissat B."/>
            <person name="Schoch C.L."/>
            <person name="Horwitz B.A."/>
            <person name="Barry K.W."/>
            <person name="Condon B.J."/>
            <person name="Copeland A.C."/>
            <person name="Dhillon B."/>
            <person name="Glaser F."/>
            <person name="Hesse C.N."/>
            <person name="Kosti I."/>
            <person name="LaButti K."/>
            <person name="Lindquist E.A."/>
            <person name="Lucas S."/>
            <person name="Salamov A.A."/>
            <person name="Bradshaw R.E."/>
            <person name="Ciuffetti L."/>
            <person name="Hamelin R.C."/>
            <person name="Kema G.H.J."/>
            <person name="Lawrence C."/>
            <person name="Scott J.A."/>
            <person name="Spatafora J.W."/>
            <person name="Turgeon B.G."/>
            <person name="de Wit P.J.G.M."/>
            <person name="Zhong S."/>
            <person name="Goodwin S.B."/>
            <person name="Grigoriev I.V."/>
        </authorList>
    </citation>
    <scope>NUCLEOTIDE SEQUENCE [LARGE SCALE GENOMIC DNA]</scope>
    <source>
        <strain evidence="2 3">CIRAD86</strain>
    </source>
</reference>
<dbReference type="GeneID" id="19332418"/>
<dbReference type="AlphaFoldDB" id="N1QAZ4"/>
<proteinExistence type="predicted"/>